<accession>A0A835LX77</accession>
<evidence type="ECO:0000313" key="2">
    <source>
        <dbReference type="Proteomes" id="UP000631114"/>
    </source>
</evidence>
<sequence>MQSPEVTLLSTGFSPKGKWNITADNSHMQSPEALKSMVVSTMDYSSMDDTAAAKFIKVVGLQKSGSDIANECAMANVTPDNLYGRVENGNIILRKANTYSFCKDGLKIAGEISPVETDVVILATGYKGDQS</sequence>
<protein>
    <recommendedName>
        <fullName evidence="3">Flavin-containing monooxygenase</fullName>
    </recommendedName>
</protein>
<gene>
    <name evidence="1" type="ORF">IFM89_030927</name>
</gene>
<evidence type="ECO:0008006" key="3">
    <source>
        <dbReference type="Google" id="ProtNLM"/>
    </source>
</evidence>
<dbReference type="OrthoDB" id="1746897at2759"/>
<dbReference type="EMBL" id="JADFTS010000006">
    <property type="protein sequence ID" value="KAF9602771.1"/>
    <property type="molecule type" value="Genomic_DNA"/>
</dbReference>
<reference evidence="1 2" key="1">
    <citation type="submission" date="2020-10" db="EMBL/GenBank/DDBJ databases">
        <title>The Coptis chinensis genome and diversification of protoberbering-type alkaloids.</title>
        <authorList>
            <person name="Wang B."/>
            <person name="Shu S."/>
            <person name="Song C."/>
            <person name="Liu Y."/>
        </authorList>
    </citation>
    <scope>NUCLEOTIDE SEQUENCE [LARGE SCALE GENOMIC DNA]</scope>
    <source>
        <strain evidence="1">HL-2020</strain>
        <tissue evidence="1">Leaf</tissue>
    </source>
</reference>
<proteinExistence type="predicted"/>
<keyword evidence="2" id="KW-1185">Reference proteome</keyword>
<name>A0A835LX77_9MAGN</name>
<organism evidence="1 2">
    <name type="scientific">Coptis chinensis</name>
    <dbReference type="NCBI Taxonomy" id="261450"/>
    <lineage>
        <taxon>Eukaryota</taxon>
        <taxon>Viridiplantae</taxon>
        <taxon>Streptophyta</taxon>
        <taxon>Embryophyta</taxon>
        <taxon>Tracheophyta</taxon>
        <taxon>Spermatophyta</taxon>
        <taxon>Magnoliopsida</taxon>
        <taxon>Ranunculales</taxon>
        <taxon>Ranunculaceae</taxon>
        <taxon>Coptidoideae</taxon>
        <taxon>Coptis</taxon>
    </lineage>
</organism>
<evidence type="ECO:0000313" key="1">
    <source>
        <dbReference type="EMBL" id="KAF9602771.1"/>
    </source>
</evidence>
<comment type="caution">
    <text evidence="1">The sequence shown here is derived from an EMBL/GenBank/DDBJ whole genome shotgun (WGS) entry which is preliminary data.</text>
</comment>
<dbReference type="AlphaFoldDB" id="A0A835LX77"/>
<dbReference type="Proteomes" id="UP000631114">
    <property type="component" value="Unassembled WGS sequence"/>
</dbReference>